<dbReference type="AlphaFoldDB" id="A0A6S6S3L7"/>
<dbReference type="NCBIfam" id="TIGR00051">
    <property type="entry name" value="YbgC/FadM family acyl-CoA thioesterase"/>
    <property type="match status" value="1"/>
</dbReference>
<proteinExistence type="inferred from homology"/>
<dbReference type="GO" id="GO:0047617">
    <property type="term" value="F:fatty acyl-CoA hydrolase activity"/>
    <property type="evidence" value="ECO:0007669"/>
    <property type="project" value="TreeGrafter"/>
</dbReference>
<sequence>MNNREFTLPVRVYYEDTDAGGVVYHSNYLNFMERARTEYLRELGYDQDVLANELDALFVVSSIQIDYKRPARFNDALEVRTSVENMGRASVEFRQRILRKAENMRDEEVLTEAVVKVACVNATSFKPGAIPQSIKGALSGDY</sequence>
<evidence type="ECO:0000259" key="3">
    <source>
        <dbReference type="Pfam" id="PF03061"/>
    </source>
</evidence>
<dbReference type="Pfam" id="PF03061">
    <property type="entry name" value="4HBT"/>
    <property type="match status" value="1"/>
</dbReference>
<dbReference type="PROSITE" id="PS01328">
    <property type="entry name" value="4HBCOA_THIOESTERASE"/>
    <property type="match status" value="1"/>
</dbReference>
<keyword evidence="2" id="KW-0378">Hydrolase</keyword>
<dbReference type="InterPro" id="IPR029069">
    <property type="entry name" value="HotDog_dom_sf"/>
</dbReference>
<evidence type="ECO:0000256" key="1">
    <source>
        <dbReference type="ARBA" id="ARBA00005953"/>
    </source>
</evidence>
<name>A0A6S6S3L7_9GAMM</name>
<dbReference type="NCBIfam" id="TIGR02799">
    <property type="entry name" value="thio_ybgC"/>
    <property type="match status" value="1"/>
</dbReference>
<dbReference type="PANTHER" id="PTHR31793">
    <property type="entry name" value="4-HYDROXYBENZOYL-COA THIOESTERASE FAMILY MEMBER"/>
    <property type="match status" value="1"/>
</dbReference>
<dbReference type="InterPro" id="IPR050563">
    <property type="entry name" value="4-hydroxybenzoyl-CoA_TE"/>
</dbReference>
<reference evidence="4" key="1">
    <citation type="submission" date="2020-01" db="EMBL/GenBank/DDBJ databases">
        <authorList>
            <person name="Meier V. D."/>
            <person name="Meier V D."/>
        </authorList>
    </citation>
    <scope>NUCLEOTIDE SEQUENCE</scope>
    <source>
        <strain evidence="4">HLG_WM_MAG_08</strain>
    </source>
</reference>
<protein>
    <submittedName>
        <fullName evidence="4">4-hydroxybenzoyl-CoA thioesterase family active site</fullName>
    </submittedName>
</protein>
<dbReference type="InterPro" id="IPR008272">
    <property type="entry name" value="HB-CoA_thioesterase_AS"/>
</dbReference>
<accession>A0A6S6S3L7</accession>
<dbReference type="FunFam" id="3.10.129.10:FF:000004">
    <property type="entry name" value="Tol-pal system-associated acyl-CoA thioesterase"/>
    <property type="match status" value="1"/>
</dbReference>
<dbReference type="Gene3D" id="3.10.129.10">
    <property type="entry name" value="Hotdog Thioesterase"/>
    <property type="match status" value="1"/>
</dbReference>
<comment type="similarity">
    <text evidence="1">Belongs to the 4-hydroxybenzoyl-CoA thioesterase family.</text>
</comment>
<dbReference type="SUPFAM" id="SSF54637">
    <property type="entry name" value="Thioesterase/thiol ester dehydrase-isomerase"/>
    <property type="match status" value="1"/>
</dbReference>
<dbReference type="InterPro" id="IPR014166">
    <property type="entry name" value="Tol-Pal_acyl-CoA_thioesterase"/>
</dbReference>
<evidence type="ECO:0000256" key="2">
    <source>
        <dbReference type="ARBA" id="ARBA00022801"/>
    </source>
</evidence>
<organism evidence="4">
    <name type="scientific">uncultured Thiotrichaceae bacterium</name>
    <dbReference type="NCBI Taxonomy" id="298394"/>
    <lineage>
        <taxon>Bacteria</taxon>
        <taxon>Pseudomonadati</taxon>
        <taxon>Pseudomonadota</taxon>
        <taxon>Gammaproteobacteria</taxon>
        <taxon>Thiotrichales</taxon>
        <taxon>Thiotrichaceae</taxon>
        <taxon>environmental samples</taxon>
    </lineage>
</organism>
<dbReference type="PANTHER" id="PTHR31793:SF37">
    <property type="entry name" value="ACYL-COA THIOESTER HYDROLASE YBGC"/>
    <property type="match status" value="1"/>
</dbReference>
<evidence type="ECO:0000313" key="4">
    <source>
        <dbReference type="EMBL" id="CAA6802243.1"/>
    </source>
</evidence>
<gene>
    <name evidence="4" type="ORF">HELGO_WM29069</name>
</gene>
<dbReference type="InterPro" id="IPR006684">
    <property type="entry name" value="YbgC/YbaW"/>
</dbReference>
<dbReference type="CDD" id="cd00586">
    <property type="entry name" value="4HBT"/>
    <property type="match status" value="1"/>
</dbReference>
<dbReference type="PIRSF" id="PIRSF003230">
    <property type="entry name" value="YbgC"/>
    <property type="match status" value="1"/>
</dbReference>
<dbReference type="EMBL" id="CACVAV010000038">
    <property type="protein sequence ID" value="CAA6802243.1"/>
    <property type="molecule type" value="Genomic_DNA"/>
</dbReference>
<dbReference type="InterPro" id="IPR006683">
    <property type="entry name" value="Thioestr_dom"/>
</dbReference>
<feature type="domain" description="Thioesterase" evidence="3">
    <location>
        <begin position="20"/>
        <end position="100"/>
    </location>
</feature>